<keyword evidence="4 7" id="KW-0812">Transmembrane</keyword>
<dbReference type="Proteomes" id="UP000319732">
    <property type="component" value="Unassembled WGS sequence"/>
</dbReference>
<dbReference type="InterPro" id="IPR005773">
    <property type="entry name" value="T3SS_YscR-like"/>
</dbReference>
<dbReference type="EMBL" id="VHSG01000006">
    <property type="protein sequence ID" value="TQV84083.1"/>
    <property type="molecule type" value="Genomic_DNA"/>
</dbReference>
<name>A0A545U3U2_9GAMM</name>
<keyword evidence="9" id="KW-1185">Reference proteome</keyword>
<evidence type="ECO:0000256" key="5">
    <source>
        <dbReference type="ARBA" id="ARBA00022989"/>
    </source>
</evidence>
<dbReference type="AlphaFoldDB" id="A0A545U3U2"/>
<evidence type="ECO:0000256" key="4">
    <source>
        <dbReference type="ARBA" id="ARBA00022692"/>
    </source>
</evidence>
<feature type="transmembrane region" description="Helical" evidence="7">
    <location>
        <begin position="54"/>
        <end position="72"/>
    </location>
</feature>
<dbReference type="Pfam" id="PF00813">
    <property type="entry name" value="FliP"/>
    <property type="match status" value="1"/>
</dbReference>
<evidence type="ECO:0000256" key="1">
    <source>
        <dbReference type="ARBA" id="ARBA00004651"/>
    </source>
</evidence>
<keyword evidence="6 7" id="KW-0472">Membrane</keyword>
<feature type="transmembrane region" description="Helical" evidence="7">
    <location>
        <begin position="160"/>
        <end position="180"/>
    </location>
</feature>
<dbReference type="OrthoDB" id="9805111at2"/>
<dbReference type="InterPro" id="IPR005838">
    <property type="entry name" value="T3SS_IM_P"/>
</dbReference>
<organism evidence="8 9">
    <name type="scientific">Exilibacterium tricleocarpae</name>
    <dbReference type="NCBI Taxonomy" id="2591008"/>
    <lineage>
        <taxon>Bacteria</taxon>
        <taxon>Pseudomonadati</taxon>
        <taxon>Pseudomonadota</taxon>
        <taxon>Gammaproteobacteria</taxon>
        <taxon>Cellvibrionales</taxon>
        <taxon>Cellvibrionaceae</taxon>
        <taxon>Exilibacterium</taxon>
    </lineage>
</organism>
<evidence type="ECO:0000256" key="7">
    <source>
        <dbReference type="RuleBase" id="RU362070"/>
    </source>
</evidence>
<dbReference type="GO" id="GO:0005886">
    <property type="term" value="C:plasma membrane"/>
    <property type="evidence" value="ECO:0007669"/>
    <property type="project" value="UniProtKB-SubCell"/>
</dbReference>
<sequence length="217" mass="24240">MTGEGFEPYPLILLLASLSILPFLLVVTTSFLKISMVLMIVRNAMGIQQVPPNMVLYGISLAVTLFVMAPTIQQVNTKVDDLSLEDQSITSMLDSVGELSEPIRDFMLKQNHPDVQIMMMETAKELWPEEMYETITKENFLLLVPSFVVSELQTALQIGFLIYVPFIIVDLLVSNILLALGMQMVSPMTVSLPLKILLFVLVEGWAKLLQSLALSYV</sequence>
<comment type="caution">
    <text evidence="8">The sequence shown here is derived from an EMBL/GenBank/DDBJ whole genome shotgun (WGS) entry which is preliminary data.</text>
</comment>
<protein>
    <submittedName>
        <fullName evidence="8">EscR/YscR/HrcR family type III secretion system export apparatus protein</fullName>
    </submittedName>
</protein>
<dbReference type="NCBIfam" id="TIGR01102">
    <property type="entry name" value="yscR"/>
    <property type="match status" value="1"/>
</dbReference>
<comment type="subcellular location">
    <subcellularLocation>
        <location evidence="1">Cell membrane</location>
        <topology evidence="1">Multi-pass membrane protein</topology>
    </subcellularLocation>
</comment>
<feature type="transmembrane region" description="Helical" evidence="7">
    <location>
        <begin position="192"/>
        <end position="213"/>
    </location>
</feature>
<accession>A0A545U3U2</accession>
<dbReference type="PRINTS" id="PR01302">
    <property type="entry name" value="TYPE3IMPPROT"/>
</dbReference>
<dbReference type="PANTHER" id="PTHR30587:SF2">
    <property type="entry name" value="SURFACE PRESENTATION OF ANTIGENS PROTEIN SPAP"/>
    <property type="match status" value="1"/>
</dbReference>
<evidence type="ECO:0000256" key="6">
    <source>
        <dbReference type="ARBA" id="ARBA00023136"/>
    </source>
</evidence>
<proteinExistence type="inferred from homology"/>
<evidence type="ECO:0000313" key="9">
    <source>
        <dbReference type="Proteomes" id="UP000319732"/>
    </source>
</evidence>
<evidence type="ECO:0000256" key="3">
    <source>
        <dbReference type="ARBA" id="ARBA00022475"/>
    </source>
</evidence>
<reference evidence="8 9" key="1">
    <citation type="submission" date="2019-06" db="EMBL/GenBank/DDBJ databases">
        <title>Whole genome sequence for Cellvibrionaceae sp. R142.</title>
        <authorList>
            <person name="Wang G."/>
        </authorList>
    </citation>
    <scope>NUCLEOTIDE SEQUENCE [LARGE SCALE GENOMIC DNA]</scope>
    <source>
        <strain evidence="8 9">R142</strain>
    </source>
</reference>
<keyword evidence="5 7" id="KW-1133">Transmembrane helix</keyword>
<evidence type="ECO:0000313" key="8">
    <source>
        <dbReference type="EMBL" id="TQV84083.1"/>
    </source>
</evidence>
<evidence type="ECO:0000256" key="2">
    <source>
        <dbReference type="ARBA" id="ARBA00006257"/>
    </source>
</evidence>
<keyword evidence="3 7" id="KW-1003">Cell membrane</keyword>
<gene>
    <name evidence="8" type="ORF">FKG94_05295</name>
</gene>
<comment type="similarity">
    <text evidence="2 7">Belongs to the FliP/MopC/SpaP family.</text>
</comment>
<dbReference type="GO" id="GO:0009306">
    <property type="term" value="P:protein secretion"/>
    <property type="evidence" value="ECO:0007669"/>
    <property type="project" value="UniProtKB-UniRule"/>
</dbReference>
<dbReference type="NCBIfam" id="NF009438">
    <property type="entry name" value="PRK12797.1"/>
    <property type="match status" value="1"/>
</dbReference>
<feature type="transmembrane region" description="Helical" evidence="7">
    <location>
        <begin position="12"/>
        <end position="34"/>
    </location>
</feature>
<dbReference type="RefSeq" id="WP_142903163.1">
    <property type="nucleotide sequence ID" value="NZ_ML660089.1"/>
</dbReference>
<dbReference type="PANTHER" id="PTHR30587">
    <property type="entry name" value="FLAGELLAR BIOSYNTHETIC PROTEIN FLIP"/>
    <property type="match status" value="1"/>
</dbReference>